<accession>A0A1J7J4B6</accession>
<organism evidence="2 3">
    <name type="scientific">Coniochaeta ligniaria NRRL 30616</name>
    <dbReference type="NCBI Taxonomy" id="1408157"/>
    <lineage>
        <taxon>Eukaryota</taxon>
        <taxon>Fungi</taxon>
        <taxon>Dikarya</taxon>
        <taxon>Ascomycota</taxon>
        <taxon>Pezizomycotina</taxon>
        <taxon>Sordariomycetes</taxon>
        <taxon>Sordariomycetidae</taxon>
        <taxon>Coniochaetales</taxon>
        <taxon>Coniochaetaceae</taxon>
        <taxon>Coniochaeta</taxon>
    </lineage>
</organism>
<dbReference type="EMBL" id="KV875099">
    <property type="protein sequence ID" value="OIW28121.1"/>
    <property type="molecule type" value="Genomic_DNA"/>
</dbReference>
<dbReference type="AlphaFoldDB" id="A0A1J7J4B6"/>
<gene>
    <name evidence="2" type="ORF">CONLIGDRAFT_646318</name>
</gene>
<keyword evidence="1" id="KW-0732">Signal</keyword>
<evidence type="ECO:0008006" key="4">
    <source>
        <dbReference type="Google" id="ProtNLM"/>
    </source>
</evidence>
<reference evidence="2 3" key="1">
    <citation type="submission" date="2016-10" db="EMBL/GenBank/DDBJ databases">
        <title>Draft genome sequence of Coniochaeta ligniaria NRRL30616, a lignocellulolytic fungus for bioabatement of inhibitors in plant biomass hydrolysates.</title>
        <authorList>
            <consortium name="DOE Joint Genome Institute"/>
            <person name="Jimenez D.J."/>
            <person name="Hector R.E."/>
            <person name="Riley R."/>
            <person name="Sun H."/>
            <person name="Grigoriev I.V."/>
            <person name="Van Elsas J.D."/>
            <person name="Nichols N.N."/>
        </authorList>
    </citation>
    <scope>NUCLEOTIDE SEQUENCE [LARGE SCALE GENOMIC DNA]</scope>
    <source>
        <strain evidence="2 3">NRRL 30616</strain>
    </source>
</reference>
<sequence length="199" mass="20777">MRVVLSVLVLLATALANPLALEEQEIQHDGKAVITERAALPDEIEGVTATENPGCNANHCLLPVLAPSASAFCSSYISFSTVIITAAPVTTTTTITTTTITTTTTVAPLMTVKMKRHDEQDKFMSMCSHSPSALSSPPPTATVTPTTTATETVTSTSIEMVETCRPSGAPCDLTNPAACCGYVCCNFNPPASPTCCSFD</sequence>
<protein>
    <recommendedName>
        <fullName evidence="4">WAP domain-containing protein</fullName>
    </recommendedName>
</protein>
<name>A0A1J7J4B6_9PEZI</name>
<evidence type="ECO:0000313" key="3">
    <source>
        <dbReference type="Proteomes" id="UP000182658"/>
    </source>
</evidence>
<feature type="signal peptide" evidence="1">
    <location>
        <begin position="1"/>
        <end position="16"/>
    </location>
</feature>
<proteinExistence type="predicted"/>
<dbReference type="Proteomes" id="UP000182658">
    <property type="component" value="Unassembled WGS sequence"/>
</dbReference>
<dbReference type="OrthoDB" id="2449288at2759"/>
<feature type="chain" id="PRO_5012430582" description="WAP domain-containing protein" evidence="1">
    <location>
        <begin position="17"/>
        <end position="199"/>
    </location>
</feature>
<dbReference type="InParanoid" id="A0A1J7J4B6"/>
<evidence type="ECO:0000313" key="2">
    <source>
        <dbReference type="EMBL" id="OIW28121.1"/>
    </source>
</evidence>
<evidence type="ECO:0000256" key="1">
    <source>
        <dbReference type="SAM" id="SignalP"/>
    </source>
</evidence>
<keyword evidence="3" id="KW-1185">Reference proteome</keyword>